<dbReference type="EMBL" id="MIJZ01000016">
    <property type="protein sequence ID" value="OEG09555.1"/>
    <property type="molecule type" value="Genomic_DNA"/>
</dbReference>
<evidence type="ECO:0000313" key="3">
    <source>
        <dbReference type="Proteomes" id="UP000094068"/>
    </source>
</evidence>
<accession>A0A1E5GAD3</accession>
<keyword evidence="1" id="KW-1133">Transmembrane helix</keyword>
<proteinExistence type="predicted"/>
<keyword evidence="1" id="KW-0472">Membrane</keyword>
<protein>
    <submittedName>
        <fullName evidence="2">Uncharacterized protein</fullName>
    </submittedName>
</protein>
<name>A0A1E5GAD3_9ENTE</name>
<dbReference type="RefSeq" id="WP_069647233.1">
    <property type="nucleotide sequence ID" value="NZ_MIJZ01000016.1"/>
</dbReference>
<organism evidence="2 3">
    <name type="scientific">Enterococcus ureasiticus</name>
    <dbReference type="NCBI Taxonomy" id="903984"/>
    <lineage>
        <taxon>Bacteria</taxon>
        <taxon>Bacillati</taxon>
        <taxon>Bacillota</taxon>
        <taxon>Bacilli</taxon>
        <taxon>Lactobacillales</taxon>
        <taxon>Enterococcaceae</taxon>
        <taxon>Enterococcus</taxon>
    </lineage>
</organism>
<evidence type="ECO:0000256" key="1">
    <source>
        <dbReference type="SAM" id="Phobius"/>
    </source>
</evidence>
<dbReference type="STRING" id="903984.BCR21_14495"/>
<keyword evidence="3" id="KW-1185">Reference proteome</keyword>
<dbReference type="Proteomes" id="UP000094068">
    <property type="component" value="Unassembled WGS sequence"/>
</dbReference>
<sequence>MNKKDKNFYDTYDTLFSKPPFFKPKKENNMQNYKKYIPKLKQEKLQKKKVLGKSSLSRSKAKPKKNSWKKKLVVCVVLFLPIAFFVIKEKNLAPVLYSEYLDVTPLKEAGIKGTGDKDFSKPLMLNVDDHTILTNRGYELEVLGDSDLEIQKEELSVLPTNNEYADYFSTAYISFYSERRFQRSVSLRLSENVINSLTESFIKNKRSFSKAYLEKEIGDVQNGYVVTYVKSPYPEITICRFFIFPDETGIWIDLNSLEDDHEELTEEKTLEEFKEILSDDFAFIEKNFVFKKTE</sequence>
<evidence type="ECO:0000313" key="2">
    <source>
        <dbReference type="EMBL" id="OEG09555.1"/>
    </source>
</evidence>
<reference evidence="3" key="1">
    <citation type="submission" date="2016-09" db="EMBL/GenBank/DDBJ databases">
        <authorList>
            <person name="Gulvik C.A."/>
        </authorList>
    </citation>
    <scope>NUCLEOTIDE SEQUENCE [LARGE SCALE GENOMIC DNA]</scope>
    <source>
        <strain evidence="3">DSM 23328</strain>
    </source>
</reference>
<keyword evidence="1" id="KW-0812">Transmembrane</keyword>
<dbReference type="AlphaFoldDB" id="A0A1E5GAD3"/>
<feature type="transmembrane region" description="Helical" evidence="1">
    <location>
        <begin position="68"/>
        <end position="87"/>
    </location>
</feature>
<gene>
    <name evidence="2" type="ORF">BCR21_14495</name>
</gene>
<comment type="caution">
    <text evidence="2">The sequence shown here is derived from an EMBL/GenBank/DDBJ whole genome shotgun (WGS) entry which is preliminary data.</text>
</comment>
<dbReference type="OrthoDB" id="2184340at2"/>